<dbReference type="CDD" id="cd00834">
    <property type="entry name" value="KAS_I_II"/>
    <property type="match status" value="1"/>
</dbReference>
<dbReference type="PANTHER" id="PTHR11712">
    <property type="entry name" value="POLYKETIDE SYNTHASE-RELATED"/>
    <property type="match status" value="1"/>
</dbReference>
<dbReference type="InterPro" id="IPR016039">
    <property type="entry name" value="Thiolase-like"/>
</dbReference>
<evidence type="ECO:0000256" key="3">
    <source>
        <dbReference type="ARBA" id="ARBA00022679"/>
    </source>
</evidence>
<organism evidence="6 7">
    <name type="scientific">Legionella antarctica</name>
    <dbReference type="NCBI Taxonomy" id="2708020"/>
    <lineage>
        <taxon>Bacteria</taxon>
        <taxon>Pseudomonadati</taxon>
        <taxon>Pseudomonadota</taxon>
        <taxon>Gammaproteobacteria</taxon>
        <taxon>Legionellales</taxon>
        <taxon>Legionellaceae</taxon>
        <taxon>Legionella</taxon>
    </lineage>
</organism>
<dbReference type="GO" id="GO:0006633">
    <property type="term" value="P:fatty acid biosynthetic process"/>
    <property type="evidence" value="ECO:0007669"/>
    <property type="project" value="UniProtKB-UniPathway"/>
</dbReference>
<comment type="pathway">
    <text evidence="1">Lipid metabolism; fatty acid biosynthesis.</text>
</comment>
<dbReference type="PANTHER" id="PTHR11712:SF336">
    <property type="entry name" value="3-OXOACYL-[ACYL-CARRIER-PROTEIN] SYNTHASE, MITOCHONDRIAL"/>
    <property type="match status" value="1"/>
</dbReference>
<gene>
    <name evidence="6" type="ORF">TUM19329_30190</name>
</gene>
<dbReference type="Pfam" id="PF02801">
    <property type="entry name" value="Ketoacyl-synt_C"/>
    <property type="match status" value="1"/>
</dbReference>
<name>A0A6F8T8B8_9GAMM</name>
<dbReference type="SUPFAM" id="SSF53901">
    <property type="entry name" value="Thiolase-like"/>
    <property type="match status" value="2"/>
</dbReference>
<dbReference type="PROSITE" id="PS52004">
    <property type="entry name" value="KS3_2"/>
    <property type="match status" value="1"/>
</dbReference>
<evidence type="ECO:0000256" key="2">
    <source>
        <dbReference type="ARBA" id="ARBA00008467"/>
    </source>
</evidence>
<dbReference type="Gene3D" id="3.40.47.10">
    <property type="match status" value="1"/>
</dbReference>
<accession>A0A6F8T8B8</accession>
<dbReference type="InterPro" id="IPR014031">
    <property type="entry name" value="Ketoacyl_synth_C"/>
</dbReference>
<keyword evidence="3 4" id="KW-0808">Transferase</keyword>
<evidence type="ECO:0000256" key="4">
    <source>
        <dbReference type="RuleBase" id="RU003694"/>
    </source>
</evidence>
<sequence>MSNNNQTSRRVLITGMGVISCLGFNLKDYFQNLISGKSGISKWNNMDSRCYSKIGGDLSDFDFNQYLQDYSQIFPQEMVQRCKKLLRYTPYSGRITSCAVMQAFIDSGLHHEDFDGYDTGHIMAGHNINARFIYNNVLTYAEEPEYIEPLYGLTALDTDVMAVSNEILNIHGTSYIVGGACASGNLALMTAFDLIRSGRAERVMVSAAASDLDPVCLQGWAIFDALSYKSFNDQPEKASRPFDLLREGFAPAQGSAAVMLESDESAKQRDARIYCELMSASCNSDASRLAKPSKEGQARVIKEALDRAGVKPEAIDYVNAHATSTPIGDRKEVESIKQVFGQHAYDHLLVNSTKSMIGHCLLAASLMECVATVMQMREGIIHPTINLDNPDPELDLDFVPHQARERKIDYALSNSFGFGGINSAIVLKREV</sequence>
<dbReference type="SMART" id="SM00825">
    <property type="entry name" value="PKS_KS"/>
    <property type="match status" value="1"/>
</dbReference>
<dbReference type="UniPathway" id="UPA00094"/>
<dbReference type="InterPro" id="IPR020841">
    <property type="entry name" value="PKS_Beta-ketoAc_synthase_dom"/>
</dbReference>
<dbReference type="GO" id="GO:0004315">
    <property type="term" value="F:3-oxoacyl-[acyl-carrier-protein] synthase activity"/>
    <property type="evidence" value="ECO:0007669"/>
    <property type="project" value="InterPro"/>
</dbReference>
<dbReference type="InterPro" id="IPR000794">
    <property type="entry name" value="Beta-ketoacyl_synthase"/>
</dbReference>
<evidence type="ECO:0000313" key="6">
    <source>
        <dbReference type="EMBL" id="BCA96658.1"/>
    </source>
</evidence>
<reference evidence="6" key="1">
    <citation type="journal article" date="2020" name="Microbiol. Resour. Announc.">
        <title>Complete Genome Sequence of Novel Psychrotolerant Legionella Strain TUM19329, Isolated from Antarctic Lake Sediment.</title>
        <authorList>
            <person name="Shimada S."/>
            <person name="Nakai R."/>
            <person name="Aoki K."/>
            <person name="Shimoeda N."/>
            <person name="Ohno G."/>
            <person name="Miyazaki Y."/>
            <person name="Kudoh S."/>
            <person name="Imura S."/>
            <person name="Watanabe K."/>
            <person name="Ishii Y."/>
            <person name="Tateda K."/>
        </authorList>
    </citation>
    <scope>NUCLEOTIDE SEQUENCE [LARGE SCALE GENOMIC DNA]</scope>
    <source>
        <strain evidence="6">TUM19329</strain>
    </source>
</reference>
<dbReference type="Proteomes" id="UP000502894">
    <property type="component" value="Chromosome"/>
</dbReference>
<dbReference type="PROSITE" id="PS00606">
    <property type="entry name" value="KS3_1"/>
    <property type="match status" value="1"/>
</dbReference>
<dbReference type="KEGG" id="lant:TUM19329_30190"/>
<dbReference type="InterPro" id="IPR014030">
    <property type="entry name" value="Ketoacyl_synth_N"/>
</dbReference>
<dbReference type="EMBL" id="AP022839">
    <property type="protein sequence ID" value="BCA96658.1"/>
    <property type="molecule type" value="Genomic_DNA"/>
</dbReference>
<feature type="domain" description="Ketosynthase family 3 (KS3)" evidence="5">
    <location>
        <begin position="8"/>
        <end position="429"/>
    </location>
</feature>
<evidence type="ECO:0000259" key="5">
    <source>
        <dbReference type="PROSITE" id="PS52004"/>
    </source>
</evidence>
<dbReference type="AlphaFoldDB" id="A0A6F8T8B8"/>
<dbReference type="GO" id="GO:0005829">
    <property type="term" value="C:cytosol"/>
    <property type="evidence" value="ECO:0007669"/>
    <property type="project" value="TreeGrafter"/>
</dbReference>
<comment type="similarity">
    <text evidence="2 4">Belongs to the thiolase-like superfamily. Beta-ketoacyl-ACP synthases family.</text>
</comment>
<protein>
    <submittedName>
        <fullName evidence="6">Beta-ketoacyl-ACP synthase</fullName>
    </submittedName>
</protein>
<dbReference type="Pfam" id="PF00109">
    <property type="entry name" value="ketoacyl-synt"/>
    <property type="match status" value="1"/>
</dbReference>
<keyword evidence="7" id="KW-1185">Reference proteome</keyword>
<evidence type="ECO:0000313" key="7">
    <source>
        <dbReference type="Proteomes" id="UP000502894"/>
    </source>
</evidence>
<evidence type="ECO:0000256" key="1">
    <source>
        <dbReference type="ARBA" id="ARBA00005194"/>
    </source>
</evidence>
<dbReference type="InterPro" id="IPR018201">
    <property type="entry name" value="Ketoacyl_synth_AS"/>
</dbReference>
<proteinExistence type="inferred from homology"/>